<dbReference type="EMBL" id="FOQG01000007">
    <property type="protein sequence ID" value="SFI29692.1"/>
    <property type="molecule type" value="Genomic_DNA"/>
</dbReference>
<dbReference type="PANTHER" id="PTHR43861">
    <property type="entry name" value="TRANS-ACONITATE 2-METHYLTRANSFERASE-RELATED"/>
    <property type="match status" value="1"/>
</dbReference>
<reference evidence="3 4" key="1">
    <citation type="submission" date="2016-10" db="EMBL/GenBank/DDBJ databases">
        <authorList>
            <person name="de Groot N.N."/>
        </authorList>
    </citation>
    <scope>NUCLEOTIDE SEQUENCE [LARGE SCALE GENOMIC DNA]</scope>
    <source>
        <strain evidence="3 4">CGMCC 1.11156</strain>
    </source>
</reference>
<organism evidence="3 4">
    <name type="scientific">Nocardioides psychrotolerans</name>
    <dbReference type="NCBI Taxonomy" id="1005945"/>
    <lineage>
        <taxon>Bacteria</taxon>
        <taxon>Bacillati</taxon>
        <taxon>Actinomycetota</taxon>
        <taxon>Actinomycetes</taxon>
        <taxon>Propionibacteriales</taxon>
        <taxon>Nocardioidaceae</taxon>
        <taxon>Nocardioides</taxon>
    </lineage>
</organism>
<dbReference type="CDD" id="cd02440">
    <property type="entry name" value="AdoMet_MTases"/>
    <property type="match status" value="1"/>
</dbReference>
<dbReference type="AlphaFoldDB" id="A0A1I3H2A7"/>
<evidence type="ECO:0000313" key="4">
    <source>
        <dbReference type="Proteomes" id="UP000198649"/>
    </source>
</evidence>
<dbReference type="InterPro" id="IPR041698">
    <property type="entry name" value="Methyltransf_25"/>
</dbReference>
<dbReference type="InterPro" id="IPR029063">
    <property type="entry name" value="SAM-dependent_MTases_sf"/>
</dbReference>
<evidence type="ECO:0000313" key="3">
    <source>
        <dbReference type="EMBL" id="SFI29692.1"/>
    </source>
</evidence>
<dbReference type="STRING" id="1005945.SAMN05216561_1073"/>
<name>A0A1I3H2A7_9ACTN</name>
<evidence type="ECO:0000259" key="2">
    <source>
        <dbReference type="Pfam" id="PF13649"/>
    </source>
</evidence>
<sequence length="221" mass="23672">MSHDHDHEADEAPADITDLYSQATWDTRYAESDRVWSGNPNPRLVEHVADLTPGRALDVGCGEGADVVWLARQGWHVTGADVSPVALAKAGAHAAEAGVKESVELVQVDVIAGEGLPGDQDLVSVQFFHPPADLFDEVHQRLGAAVAPGGHLLVVGHHPDDLATGARRPHGPDLLFTPERVVAALDQAEWEIVVVAAPTREHQHADGVVTVRDTVVLARRR</sequence>
<dbReference type="PANTHER" id="PTHR43861:SF3">
    <property type="entry name" value="PUTATIVE (AFU_ORTHOLOGUE AFUA_2G14390)-RELATED"/>
    <property type="match status" value="1"/>
</dbReference>
<dbReference type="Gene3D" id="3.40.50.150">
    <property type="entry name" value="Vaccinia Virus protein VP39"/>
    <property type="match status" value="1"/>
</dbReference>
<dbReference type="GO" id="GO:0008168">
    <property type="term" value="F:methyltransferase activity"/>
    <property type="evidence" value="ECO:0007669"/>
    <property type="project" value="UniProtKB-KW"/>
</dbReference>
<evidence type="ECO:0000256" key="1">
    <source>
        <dbReference type="ARBA" id="ARBA00022679"/>
    </source>
</evidence>
<proteinExistence type="predicted"/>
<keyword evidence="1 3" id="KW-0808">Transferase</keyword>
<gene>
    <name evidence="3" type="ORF">SAMN05216561_1073</name>
</gene>
<feature type="domain" description="Methyltransferase" evidence="2">
    <location>
        <begin position="57"/>
        <end position="150"/>
    </location>
</feature>
<dbReference type="SUPFAM" id="SSF53335">
    <property type="entry name" value="S-adenosyl-L-methionine-dependent methyltransferases"/>
    <property type="match status" value="1"/>
</dbReference>
<accession>A0A1I3H2A7</accession>
<keyword evidence="3" id="KW-0489">Methyltransferase</keyword>
<keyword evidence="4" id="KW-1185">Reference proteome</keyword>
<protein>
    <submittedName>
        <fullName evidence="3">Thiopurine S-methyltransferase (TPMT)</fullName>
    </submittedName>
</protein>
<dbReference type="Proteomes" id="UP000198649">
    <property type="component" value="Unassembled WGS sequence"/>
</dbReference>
<dbReference type="GO" id="GO:0032259">
    <property type="term" value="P:methylation"/>
    <property type="evidence" value="ECO:0007669"/>
    <property type="project" value="UniProtKB-KW"/>
</dbReference>
<dbReference type="Pfam" id="PF13649">
    <property type="entry name" value="Methyltransf_25"/>
    <property type="match status" value="1"/>
</dbReference>
<dbReference type="OrthoDB" id="9786503at2"/>
<dbReference type="RefSeq" id="WP_091112686.1">
    <property type="nucleotide sequence ID" value="NZ_BKAF01000008.1"/>
</dbReference>